<accession>A0A4Q2U6I5</accession>
<organism evidence="5 6">
    <name type="scientific">Lichenibacterium minor</name>
    <dbReference type="NCBI Taxonomy" id="2316528"/>
    <lineage>
        <taxon>Bacteria</taxon>
        <taxon>Pseudomonadati</taxon>
        <taxon>Pseudomonadota</taxon>
        <taxon>Alphaproteobacteria</taxon>
        <taxon>Hyphomicrobiales</taxon>
        <taxon>Lichenihabitantaceae</taxon>
        <taxon>Lichenibacterium</taxon>
    </lineage>
</organism>
<dbReference type="PROSITE" id="PS51318">
    <property type="entry name" value="TAT"/>
    <property type="match status" value="1"/>
</dbReference>
<dbReference type="Proteomes" id="UP000290759">
    <property type="component" value="Unassembled WGS sequence"/>
</dbReference>
<evidence type="ECO:0000313" key="5">
    <source>
        <dbReference type="EMBL" id="RYC32259.1"/>
    </source>
</evidence>
<evidence type="ECO:0000256" key="3">
    <source>
        <dbReference type="SAM" id="SignalP"/>
    </source>
</evidence>
<dbReference type="EMBL" id="QYBB01000008">
    <property type="protein sequence ID" value="RYC32259.1"/>
    <property type="molecule type" value="Genomic_DNA"/>
</dbReference>
<reference evidence="5 6" key="1">
    <citation type="submission" date="2018-12" db="EMBL/GenBank/DDBJ databases">
        <authorList>
            <person name="Grouzdev D.S."/>
            <person name="Krutkina M.S."/>
        </authorList>
    </citation>
    <scope>NUCLEOTIDE SEQUENCE [LARGE SCALE GENOMIC DNA]</scope>
    <source>
        <strain evidence="5 6">RmlP026</strain>
    </source>
</reference>
<evidence type="ECO:0000256" key="2">
    <source>
        <dbReference type="SAM" id="Phobius"/>
    </source>
</evidence>
<keyword evidence="2" id="KW-1133">Transmembrane helix</keyword>
<gene>
    <name evidence="5" type="ORF">D3273_09520</name>
</gene>
<dbReference type="PANTHER" id="PTHR41542">
    <property type="entry name" value="BLL5807 PROTEIN"/>
    <property type="match status" value="1"/>
</dbReference>
<evidence type="ECO:0000313" key="6">
    <source>
        <dbReference type="Proteomes" id="UP000290759"/>
    </source>
</evidence>
<feature type="region of interest" description="Disordered" evidence="1">
    <location>
        <begin position="48"/>
        <end position="74"/>
    </location>
</feature>
<dbReference type="AlphaFoldDB" id="A0A4Q2U6I5"/>
<feature type="chain" id="PRO_5020613046" description="Tim44-like domain-containing protein" evidence="3">
    <location>
        <begin position="23"/>
        <end position="302"/>
    </location>
</feature>
<dbReference type="SUPFAM" id="SSF54427">
    <property type="entry name" value="NTF2-like"/>
    <property type="match status" value="1"/>
</dbReference>
<comment type="caution">
    <text evidence="5">The sequence shown here is derived from an EMBL/GenBank/DDBJ whole genome shotgun (WGS) entry which is preliminary data.</text>
</comment>
<dbReference type="InterPro" id="IPR007379">
    <property type="entry name" value="Tim44-like_dom"/>
</dbReference>
<keyword evidence="6" id="KW-1185">Reference proteome</keyword>
<dbReference type="OrthoDB" id="9780873at2"/>
<dbReference type="InterPro" id="IPR006311">
    <property type="entry name" value="TAT_signal"/>
</dbReference>
<dbReference type="SMART" id="SM00978">
    <property type="entry name" value="Tim44"/>
    <property type="match status" value="1"/>
</dbReference>
<evidence type="ECO:0000259" key="4">
    <source>
        <dbReference type="SMART" id="SM00978"/>
    </source>
</evidence>
<reference evidence="5 6" key="2">
    <citation type="submission" date="2019-02" db="EMBL/GenBank/DDBJ databases">
        <title>'Lichenibacterium ramalinii' gen. nov. sp. nov., 'Lichenibacterium minor' gen. nov. sp. nov.</title>
        <authorList>
            <person name="Pankratov T."/>
        </authorList>
    </citation>
    <scope>NUCLEOTIDE SEQUENCE [LARGE SCALE GENOMIC DNA]</scope>
    <source>
        <strain evidence="5 6">RmlP026</strain>
    </source>
</reference>
<dbReference type="InterPro" id="IPR032710">
    <property type="entry name" value="NTF2-like_dom_sf"/>
</dbReference>
<proteinExistence type="predicted"/>
<protein>
    <recommendedName>
        <fullName evidence="4">Tim44-like domain-containing protein</fullName>
    </recommendedName>
</protein>
<feature type="transmembrane region" description="Helical" evidence="2">
    <location>
        <begin position="92"/>
        <end position="125"/>
    </location>
</feature>
<dbReference type="RefSeq" id="WP_129225814.1">
    <property type="nucleotide sequence ID" value="NZ_QYBB01000008.1"/>
</dbReference>
<dbReference type="Pfam" id="PF04280">
    <property type="entry name" value="Tim44"/>
    <property type="match status" value="1"/>
</dbReference>
<dbReference type="PANTHER" id="PTHR41542:SF1">
    <property type="entry name" value="BLL5807 PROTEIN"/>
    <property type="match status" value="1"/>
</dbReference>
<feature type="signal peptide" evidence="3">
    <location>
        <begin position="1"/>
        <end position="22"/>
    </location>
</feature>
<keyword evidence="2" id="KW-0812">Transmembrane</keyword>
<evidence type="ECO:0000256" key="1">
    <source>
        <dbReference type="SAM" id="MobiDB-lite"/>
    </source>
</evidence>
<name>A0A4Q2U6I5_9HYPH</name>
<feature type="domain" description="Tim44-like" evidence="4">
    <location>
        <begin position="157"/>
        <end position="300"/>
    </location>
</feature>
<sequence length="302" mass="30824">MSPSLRRSFHAAALALSLAALAPLGSTAVDAKAGGGFSFGSRGARTFSSPGFTRTAPGGAAPIQRSETPQGGFGGAPGVALSRGFGFGSGLAAGLLGAGLFGLLGGHGFGLFPLLLIGGLVWFALRAFRGRAAGLAGGPMFRTAAAGPAGPAPGFGSGGGGPRPGTVPLAVTPADFDAFEAALVDIQTAYGREDAPALGRLTTPEVFRTFDTDLRANATRGVHNEVTEPRLLQGDLAEAWREGVTDYATVAMRFSLRDVTVERGSGRVVGGDPSRPTESTELWTFRRDRGGPWLLSAIQQGR</sequence>
<keyword evidence="3" id="KW-0732">Signal</keyword>
<dbReference type="Gene3D" id="3.10.450.240">
    <property type="match status" value="1"/>
</dbReference>
<keyword evidence="2" id="KW-0472">Membrane</keyword>